<feature type="domain" description="DUF8212" evidence="2">
    <location>
        <begin position="223"/>
        <end position="244"/>
    </location>
</feature>
<dbReference type="Pfam" id="PF26640">
    <property type="entry name" value="DUF8212"/>
    <property type="match status" value="1"/>
</dbReference>
<dbReference type="AlphaFoldDB" id="A0AA38VNR0"/>
<accession>A0AA38VNR0</accession>
<organism evidence="3 4">
    <name type="scientific">Pleurostoma richardsiae</name>
    <dbReference type="NCBI Taxonomy" id="41990"/>
    <lineage>
        <taxon>Eukaryota</taxon>
        <taxon>Fungi</taxon>
        <taxon>Dikarya</taxon>
        <taxon>Ascomycota</taxon>
        <taxon>Pezizomycotina</taxon>
        <taxon>Sordariomycetes</taxon>
        <taxon>Sordariomycetidae</taxon>
        <taxon>Calosphaeriales</taxon>
        <taxon>Pleurostomataceae</taxon>
        <taxon>Pleurostoma</taxon>
    </lineage>
</organism>
<proteinExistence type="predicted"/>
<dbReference type="PANTHER" id="PTHR10622">
    <property type="entry name" value="HET DOMAIN-CONTAINING PROTEIN"/>
    <property type="match status" value="1"/>
</dbReference>
<evidence type="ECO:0000259" key="2">
    <source>
        <dbReference type="Pfam" id="PF26640"/>
    </source>
</evidence>
<dbReference type="PANTHER" id="PTHR10622:SF12">
    <property type="entry name" value="HET DOMAIN-CONTAINING PROTEIN"/>
    <property type="match status" value="1"/>
</dbReference>
<dbReference type="EMBL" id="JANBVO010000020">
    <property type="protein sequence ID" value="KAJ9143068.1"/>
    <property type="molecule type" value="Genomic_DNA"/>
</dbReference>
<evidence type="ECO:0000259" key="1">
    <source>
        <dbReference type="Pfam" id="PF06985"/>
    </source>
</evidence>
<protein>
    <submittedName>
        <fullName evidence="3">HET-domain-containing protein</fullName>
    </submittedName>
</protein>
<dbReference type="Proteomes" id="UP001174694">
    <property type="component" value="Unassembled WGS sequence"/>
</dbReference>
<name>A0AA38VNR0_9PEZI</name>
<sequence>MRLINARTLELREFFEADLPPYAILSHTWEDGEVTFQDMAAGPDGKRASKKAFAKIRETCGLALEYGLEYAWVDTCCIDKSSSAELTESINSMFRWYAKAHVCFVYLADLASGVDLKEGLAYCRWLTRGWTLQELIAPHDLFFFDSAWSCRGSKENFVDVLHDKTGIDRGILMGETPLSKRSVAHKMSWAASRETARVEDAAYCLLGIFDVHIPLIYGEGKMAFRRLQEEIVKRSIDMTIFGWDPLEDVDRSCGDFVGAFAPSPAAFRLSSAVEQATNAVDDPGFSVTNKGLRVQTILSFLLDKTALHPDVNDAFEPSGVRDMYFLQVGGAESEGPALVMIALRKVGVDLFVRLAVRSFLIQLFDPPQLNAVRESSFYIMTDNLPSRQSVALLRTSGIHFRPQRELEIVAVNPDTHWDHTDRCIFSMKSTEVVPALLVYSSIQSKRFCFIILCAPQFREGYKFKIFEAENDPIRAKLATSLFRLGESGSFSRWIATRRTAMSVHELDTLPELRGLKHYVMVDFDHMVFHVSVEYWTESRKYLHLSVKQVA</sequence>
<dbReference type="InterPro" id="IPR010730">
    <property type="entry name" value="HET"/>
</dbReference>
<keyword evidence="4" id="KW-1185">Reference proteome</keyword>
<dbReference type="InterPro" id="IPR058525">
    <property type="entry name" value="DUF8212"/>
</dbReference>
<dbReference type="Pfam" id="PF06985">
    <property type="entry name" value="HET"/>
    <property type="match status" value="1"/>
</dbReference>
<evidence type="ECO:0000313" key="3">
    <source>
        <dbReference type="EMBL" id="KAJ9143068.1"/>
    </source>
</evidence>
<feature type="domain" description="Heterokaryon incompatibility" evidence="1">
    <location>
        <begin position="22"/>
        <end position="109"/>
    </location>
</feature>
<gene>
    <name evidence="3" type="ORF">NKR23_g6779</name>
</gene>
<reference evidence="3" key="1">
    <citation type="submission" date="2022-07" db="EMBL/GenBank/DDBJ databases">
        <title>Fungi with potential for degradation of polypropylene.</title>
        <authorList>
            <person name="Gostincar C."/>
        </authorList>
    </citation>
    <scope>NUCLEOTIDE SEQUENCE</scope>
    <source>
        <strain evidence="3">EXF-13308</strain>
    </source>
</reference>
<evidence type="ECO:0000313" key="4">
    <source>
        <dbReference type="Proteomes" id="UP001174694"/>
    </source>
</evidence>
<comment type="caution">
    <text evidence="3">The sequence shown here is derived from an EMBL/GenBank/DDBJ whole genome shotgun (WGS) entry which is preliminary data.</text>
</comment>